<accession>A0A6A4H702</accession>
<evidence type="ECO:0000259" key="5">
    <source>
        <dbReference type="PROSITE" id="PS50865"/>
    </source>
</evidence>
<dbReference type="SUPFAM" id="SSF144232">
    <property type="entry name" value="HIT/MYND zinc finger-like"/>
    <property type="match status" value="1"/>
</dbReference>
<dbReference type="Proteomes" id="UP000799118">
    <property type="component" value="Unassembled WGS sequence"/>
</dbReference>
<reference evidence="6" key="1">
    <citation type="journal article" date="2019" name="Environ. Microbiol.">
        <title>Fungal ecological strategies reflected in gene transcription - a case study of two litter decomposers.</title>
        <authorList>
            <person name="Barbi F."/>
            <person name="Kohler A."/>
            <person name="Barry K."/>
            <person name="Baskaran P."/>
            <person name="Daum C."/>
            <person name="Fauchery L."/>
            <person name="Ihrmark K."/>
            <person name="Kuo A."/>
            <person name="LaButti K."/>
            <person name="Lipzen A."/>
            <person name="Morin E."/>
            <person name="Grigoriev I.V."/>
            <person name="Henrissat B."/>
            <person name="Lindahl B."/>
            <person name="Martin F."/>
        </authorList>
    </citation>
    <scope>NUCLEOTIDE SEQUENCE</scope>
    <source>
        <strain evidence="6">JB14</strain>
    </source>
</reference>
<dbReference type="PROSITE" id="PS50865">
    <property type="entry name" value="ZF_MYND_2"/>
    <property type="match status" value="1"/>
</dbReference>
<dbReference type="GO" id="GO:0008270">
    <property type="term" value="F:zinc ion binding"/>
    <property type="evidence" value="ECO:0007669"/>
    <property type="project" value="UniProtKB-KW"/>
</dbReference>
<dbReference type="InterPro" id="IPR002893">
    <property type="entry name" value="Znf_MYND"/>
</dbReference>
<dbReference type="EMBL" id="ML769570">
    <property type="protein sequence ID" value="KAE9393500.1"/>
    <property type="molecule type" value="Genomic_DNA"/>
</dbReference>
<dbReference type="Pfam" id="PF01753">
    <property type="entry name" value="zf-MYND"/>
    <property type="match status" value="1"/>
</dbReference>
<dbReference type="OrthoDB" id="3020010at2759"/>
<evidence type="ECO:0000256" key="4">
    <source>
        <dbReference type="PROSITE-ProRule" id="PRU00134"/>
    </source>
</evidence>
<evidence type="ECO:0000313" key="7">
    <source>
        <dbReference type="Proteomes" id="UP000799118"/>
    </source>
</evidence>
<dbReference type="AlphaFoldDB" id="A0A6A4H702"/>
<sequence length="347" mass="39193">MAEYIAYTVELPKTQDALEKPEEWNKQWETLVSSKRLSPALSLENGWQQYSLKANGLSLSADLYFELLSSTLDLRLRLSVFTLQHLDAKWMAASVATRRTHALVGISEACSVARNLNDSRMLTGDILTLNHLSLDGKILIDLWKSIIIPNGDPAAATLQSFPGKSWEAFLKSEENRPSNKLRENILGEMKVLRTKLIYYVVWFTSYSFLGIPRPPIMVRKNHGTTRNRTDAQKEWSKLEKELRKMSLGNATAKQICREDRAAVLDRMNGRREQCQHCLRGQLPEEKFQRCGRCWDKLQRSVYYCSKDCQVAAYKPTHKAICGKVLDVKTATAAAASSVSPAKAPGGR</sequence>
<organism evidence="6 7">
    <name type="scientific">Gymnopus androsaceus JB14</name>
    <dbReference type="NCBI Taxonomy" id="1447944"/>
    <lineage>
        <taxon>Eukaryota</taxon>
        <taxon>Fungi</taxon>
        <taxon>Dikarya</taxon>
        <taxon>Basidiomycota</taxon>
        <taxon>Agaricomycotina</taxon>
        <taxon>Agaricomycetes</taxon>
        <taxon>Agaricomycetidae</taxon>
        <taxon>Agaricales</taxon>
        <taxon>Marasmiineae</taxon>
        <taxon>Omphalotaceae</taxon>
        <taxon>Gymnopus</taxon>
    </lineage>
</organism>
<evidence type="ECO:0000256" key="3">
    <source>
        <dbReference type="ARBA" id="ARBA00022833"/>
    </source>
</evidence>
<keyword evidence="1" id="KW-0479">Metal-binding</keyword>
<evidence type="ECO:0000256" key="1">
    <source>
        <dbReference type="ARBA" id="ARBA00022723"/>
    </source>
</evidence>
<keyword evidence="3" id="KW-0862">Zinc</keyword>
<evidence type="ECO:0000313" key="6">
    <source>
        <dbReference type="EMBL" id="KAE9393500.1"/>
    </source>
</evidence>
<feature type="domain" description="MYND-type" evidence="5">
    <location>
        <begin position="274"/>
        <end position="321"/>
    </location>
</feature>
<protein>
    <recommendedName>
        <fullName evidence="5">MYND-type domain-containing protein</fullName>
    </recommendedName>
</protein>
<evidence type="ECO:0000256" key="2">
    <source>
        <dbReference type="ARBA" id="ARBA00022771"/>
    </source>
</evidence>
<dbReference type="Gene3D" id="6.10.140.2220">
    <property type="match status" value="1"/>
</dbReference>
<proteinExistence type="predicted"/>
<keyword evidence="2 4" id="KW-0863">Zinc-finger</keyword>
<keyword evidence="7" id="KW-1185">Reference proteome</keyword>
<gene>
    <name evidence="6" type="ORF">BT96DRAFT_1022980</name>
</gene>
<name>A0A6A4H702_9AGAR</name>